<sequence length="84" mass="9343">MSNTSFKGVCENGEEEEENSVQEEESYCTQVVPDPVGASEGTGGPTLAQSNWLFSHHYDPYSLAIMHQMTQSMANIQEDSFYES</sequence>
<dbReference type="EMBL" id="AVOT02035932">
    <property type="protein sequence ID" value="MBW0530357.1"/>
    <property type="molecule type" value="Genomic_DNA"/>
</dbReference>
<gene>
    <name evidence="2" type="ORF">O181_070072</name>
</gene>
<evidence type="ECO:0000313" key="2">
    <source>
        <dbReference type="EMBL" id="MBW0530357.1"/>
    </source>
</evidence>
<dbReference type="Proteomes" id="UP000765509">
    <property type="component" value="Unassembled WGS sequence"/>
</dbReference>
<name>A0A9Q3F5A0_9BASI</name>
<evidence type="ECO:0000256" key="1">
    <source>
        <dbReference type="SAM" id="MobiDB-lite"/>
    </source>
</evidence>
<reference evidence="2" key="1">
    <citation type="submission" date="2021-03" db="EMBL/GenBank/DDBJ databases">
        <title>Draft genome sequence of rust myrtle Austropuccinia psidii MF-1, a brazilian biotype.</title>
        <authorList>
            <person name="Quecine M.C."/>
            <person name="Pachon D.M.R."/>
            <person name="Bonatelli M.L."/>
            <person name="Correr F.H."/>
            <person name="Franceschini L.M."/>
            <person name="Leite T.F."/>
            <person name="Margarido G.R.A."/>
            <person name="Almeida C.A."/>
            <person name="Ferrarezi J.A."/>
            <person name="Labate C.A."/>
        </authorList>
    </citation>
    <scope>NUCLEOTIDE SEQUENCE</scope>
    <source>
        <strain evidence="2">MF-1</strain>
    </source>
</reference>
<accession>A0A9Q3F5A0</accession>
<proteinExistence type="predicted"/>
<feature type="compositionally biased region" description="Acidic residues" evidence="1">
    <location>
        <begin position="12"/>
        <end position="26"/>
    </location>
</feature>
<keyword evidence="3" id="KW-1185">Reference proteome</keyword>
<protein>
    <submittedName>
        <fullName evidence="2">Uncharacterized protein</fullName>
    </submittedName>
</protein>
<comment type="caution">
    <text evidence="2">The sequence shown here is derived from an EMBL/GenBank/DDBJ whole genome shotgun (WGS) entry which is preliminary data.</text>
</comment>
<feature type="region of interest" description="Disordered" evidence="1">
    <location>
        <begin position="1"/>
        <end position="46"/>
    </location>
</feature>
<dbReference type="AlphaFoldDB" id="A0A9Q3F5A0"/>
<evidence type="ECO:0000313" key="3">
    <source>
        <dbReference type="Proteomes" id="UP000765509"/>
    </source>
</evidence>
<organism evidence="2 3">
    <name type="scientific">Austropuccinia psidii MF-1</name>
    <dbReference type="NCBI Taxonomy" id="1389203"/>
    <lineage>
        <taxon>Eukaryota</taxon>
        <taxon>Fungi</taxon>
        <taxon>Dikarya</taxon>
        <taxon>Basidiomycota</taxon>
        <taxon>Pucciniomycotina</taxon>
        <taxon>Pucciniomycetes</taxon>
        <taxon>Pucciniales</taxon>
        <taxon>Sphaerophragmiaceae</taxon>
        <taxon>Austropuccinia</taxon>
    </lineage>
</organism>